<name>A0A0D5NHZ5_9BACL</name>
<organism evidence="2 3">
    <name type="scientific">Paenibacillus beijingensis</name>
    <dbReference type="NCBI Taxonomy" id="1126833"/>
    <lineage>
        <taxon>Bacteria</taxon>
        <taxon>Bacillati</taxon>
        <taxon>Bacillota</taxon>
        <taxon>Bacilli</taxon>
        <taxon>Bacillales</taxon>
        <taxon>Paenibacillaceae</taxon>
        <taxon>Paenibacillus</taxon>
    </lineage>
</organism>
<dbReference type="PATRIC" id="fig|1126833.4.peg.1868"/>
<dbReference type="HOGENOM" id="CLU_527685_0_0_9"/>
<evidence type="ECO:0000313" key="2">
    <source>
        <dbReference type="EMBL" id="AJY74602.1"/>
    </source>
</evidence>
<keyword evidence="3" id="KW-1185">Reference proteome</keyword>
<protein>
    <submittedName>
        <fullName evidence="2">Uncharacterized protein</fullName>
    </submittedName>
</protein>
<feature type="coiled-coil region" evidence="1">
    <location>
        <begin position="249"/>
        <end position="325"/>
    </location>
</feature>
<accession>A0A0D5NHZ5</accession>
<reference evidence="3" key="2">
    <citation type="submission" date="2015-03" db="EMBL/GenBank/DDBJ databases">
        <title>Genome sequence of Paenibacillus beijingensis strain DSM 24997T.</title>
        <authorList>
            <person name="Kwak Y."/>
            <person name="Shin J.-H."/>
        </authorList>
    </citation>
    <scope>NUCLEOTIDE SEQUENCE [LARGE SCALE GENOMIC DNA]</scope>
    <source>
        <strain evidence="3">DSM 24997</strain>
    </source>
</reference>
<dbReference type="AlphaFoldDB" id="A0A0D5NHZ5"/>
<reference evidence="2 3" key="1">
    <citation type="journal article" date="2015" name="J. Biotechnol.">
        <title>Complete genome sequence of Paenibacillus beijingensis 7188(T) (=DSM 24997(T)), a novel rhizobacterium from jujube garden soil.</title>
        <authorList>
            <person name="Kwak Y."/>
            <person name="Shin J.H."/>
        </authorList>
    </citation>
    <scope>NUCLEOTIDE SEQUENCE [LARGE SCALE GENOMIC DNA]</scope>
    <source>
        <strain evidence="2 3">DSM 24997</strain>
    </source>
</reference>
<dbReference type="RefSeq" id="WP_045670035.1">
    <property type="nucleotide sequence ID" value="NZ_CP011058.1"/>
</dbReference>
<keyword evidence="1" id="KW-0175">Coiled coil</keyword>
<dbReference type="Proteomes" id="UP000032633">
    <property type="component" value="Chromosome"/>
</dbReference>
<gene>
    <name evidence="2" type="ORF">VN24_08465</name>
</gene>
<sequence>MRLLFVKFNRDRLPQFQISTAIYKEGNTKKVVKKPLTEEAVHHIQAMSESYKTLKRSYFNCSIVPSTMLGTEIQFPFIEGNSFDSLMFEAVFNRDQSLFLSHLERFYNFLRSLGVSAKRFPEHKDYLSDLNMEIKRPYECLDVSNVDLTFENVIINQAGDHTVIDYEWVFQQAVPIQYLLYRSLHLFFWKYRDYTTGFLKIEEIYPKYNINEEDIQLFNEMEEAFQAYVMGKTKAFSIAPQYRKNQKTLDELINEINHKNVQLEQLKKECEASQMVIEQLKKDKLAFEYDNNRLKLKLDANVSAKEQLKDELKKAEKTILQNDLVIKEFKHVIKEQVQKIEIMDRFSHNITKFNVLLKQVSNQHQTPFSKGKVVYLKYPGLKGHIEELKAKISSLMYELEVNRQKIEASNEEKQEILNELQNYQLLQEEYQNLRFDHEDLKKIHHQCHIDNQGLEEILKALTVEWEYLKKKHHQYIEQTKQELQSKTDEINRLESMHHAKSYELDALKKQLIDRER</sequence>
<dbReference type="EMBL" id="CP011058">
    <property type="protein sequence ID" value="AJY74602.1"/>
    <property type="molecule type" value="Genomic_DNA"/>
</dbReference>
<dbReference type="STRING" id="1126833.VN24_08465"/>
<proteinExistence type="predicted"/>
<dbReference type="KEGG" id="pbj:VN24_08465"/>
<feature type="coiled-coil region" evidence="1">
    <location>
        <begin position="385"/>
        <end position="443"/>
    </location>
</feature>
<dbReference type="OrthoDB" id="525353at2"/>
<evidence type="ECO:0000313" key="3">
    <source>
        <dbReference type="Proteomes" id="UP000032633"/>
    </source>
</evidence>
<evidence type="ECO:0000256" key="1">
    <source>
        <dbReference type="SAM" id="Coils"/>
    </source>
</evidence>